<keyword evidence="3" id="KW-1185">Reference proteome</keyword>
<organism evidence="2 3">
    <name type="scientific">Helicobacter mastomyrinus</name>
    <dbReference type="NCBI Taxonomy" id="287948"/>
    <lineage>
        <taxon>Bacteria</taxon>
        <taxon>Pseudomonadati</taxon>
        <taxon>Campylobacterota</taxon>
        <taxon>Epsilonproteobacteria</taxon>
        <taxon>Campylobacterales</taxon>
        <taxon>Helicobacteraceae</taxon>
        <taxon>Helicobacter</taxon>
    </lineage>
</organism>
<feature type="transmembrane region" description="Helical" evidence="1">
    <location>
        <begin position="130"/>
        <end position="152"/>
    </location>
</feature>
<accession>A0ABZ3F5B0</accession>
<dbReference type="RefSeq" id="WP_343353751.1">
    <property type="nucleotide sequence ID" value="NZ_CP145316.1"/>
</dbReference>
<dbReference type="Proteomes" id="UP001434737">
    <property type="component" value="Chromosome"/>
</dbReference>
<proteinExistence type="predicted"/>
<keyword evidence="1" id="KW-1133">Transmembrane helix</keyword>
<feature type="transmembrane region" description="Helical" evidence="1">
    <location>
        <begin position="65"/>
        <end position="85"/>
    </location>
</feature>
<feature type="transmembrane region" description="Helical" evidence="1">
    <location>
        <begin position="31"/>
        <end position="53"/>
    </location>
</feature>
<evidence type="ECO:0000313" key="2">
    <source>
        <dbReference type="EMBL" id="XAM18344.1"/>
    </source>
</evidence>
<name>A0ABZ3F5B0_9HELI</name>
<reference evidence="2 3" key="1">
    <citation type="submission" date="2024-02" db="EMBL/GenBank/DDBJ databases">
        <title>Genome and pathogenicity analysis of Helicobacter mastomyrinus isolated from mice.</title>
        <authorList>
            <person name="Zhu L."/>
        </authorList>
    </citation>
    <scope>NUCLEOTIDE SEQUENCE [LARGE SCALE GENOMIC DNA]</scope>
    <source>
        <strain evidence="2 3">Hm-17</strain>
    </source>
</reference>
<keyword evidence="1" id="KW-0472">Membrane</keyword>
<sequence>MALFQVNMPQVPDSVAIHNIADTPLLKRAKLILITTYLVSFCVAFSFIFWSGYKEITVIPPELNIFLNIFSACSFIALFIVFFYFSKLSLRRRIFNLYIVVFAIALIGAIINFIVPQDIDDLLSKDSEGSLAVAALFLYTCIALPVYFYIFWQMGKELSFILNDACFFKGTKMMVISFIAMLVELVFTMVALGLKSEALIVIVALLLLATCILLIVGCILYLIAVFRIHQIIAYGEQIPNTIS</sequence>
<keyword evidence="1" id="KW-0812">Transmembrane</keyword>
<feature type="transmembrane region" description="Helical" evidence="1">
    <location>
        <begin position="198"/>
        <end position="224"/>
    </location>
</feature>
<evidence type="ECO:0000256" key="1">
    <source>
        <dbReference type="SAM" id="Phobius"/>
    </source>
</evidence>
<evidence type="ECO:0000313" key="3">
    <source>
        <dbReference type="Proteomes" id="UP001434737"/>
    </source>
</evidence>
<dbReference type="EMBL" id="CP145316">
    <property type="protein sequence ID" value="XAM18344.1"/>
    <property type="molecule type" value="Genomic_DNA"/>
</dbReference>
<gene>
    <name evidence="2" type="ORF">V3I05_01285</name>
</gene>
<feature type="transmembrane region" description="Helical" evidence="1">
    <location>
        <begin position="97"/>
        <end position="115"/>
    </location>
</feature>
<protein>
    <submittedName>
        <fullName evidence="2">Uncharacterized protein</fullName>
    </submittedName>
</protein>
<feature type="transmembrane region" description="Helical" evidence="1">
    <location>
        <begin position="173"/>
        <end position="192"/>
    </location>
</feature>